<reference evidence="1" key="2">
    <citation type="submission" date="2023-06" db="EMBL/GenBank/DDBJ databases">
        <authorList>
            <consortium name="Lawrence Berkeley National Laboratory"/>
            <person name="Haridas S."/>
            <person name="Hensen N."/>
            <person name="Bonometti L."/>
            <person name="Westerberg I."/>
            <person name="Brannstrom I.O."/>
            <person name="Guillou S."/>
            <person name="Cros-Aarteil S."/>
            <person name="Calhoun S."/>
            <person name="Kuo A."/>
            <person name="Mondo S."/>
            <person name="Pangilinan J."/>
            <person name="Riley R."/>
            <person name="Labutti K."/>
            <person name="Andreopoulos B."/>
            <person name="Lipzen A."/>
            <person name="Chen C."/>
            <person name="Yanf M."/>
            <person name="Daum C."/>
            <person name="Ng V."/>
            <person name="Clum A."/>
            <person name="Steindorff A."/>
            <person name="Ohm R."/>
            <person name="Martin F."/>
            <person name="Silar P."/>
            <person name="Natvig D."/>
            <person name="Lalanne C."/>
            <person name="Gautier V."/>
            <person name="Ament-Velasquez S.L."/>
            <person name="Kruys A."/>
            <person name="Hutchinson M.I."/>
            <person name="Powell A.J."/>
            <person name="Barry K."/>
            <person name="Miller A.N."/>
            <person name="Grigoriev I.V."/>
            <person name="Debuchy R."/>
            <person name="Gladieux P."/>
            <person name="Thoren M.H."/>
            <person name="Johannesson H."/>
        </authorList>
    </citation>
    <scope>NUCLEOTIDE SEQUENCE</scope>
    <source>
        <strain evidence="1">CBS 314.62</strain>
    </source>
</reference>
<dbReference type="Proteomes" id="UP001270362">
    <property type="component" value="Unassembled WGS sequence"/>
</dbReference>
<evidence type="ECO:0000313" key="2">
    <source>
        <dbReference type="Proteomes" id="UP001270362"/>
    </source>
</evidence>
<dbReference type="AlphaFoldDB" id="A0AAE0XG94"/>
<dbReference type="EMBL" id="JAULSO010000001">
    <property type="protein sequence ID" value="KAK3692825.1"/>
    <property type="molecule type" value="Genomic_DNA"/>
</dbReference>
<evidence type="ECO:0000313" key="1">
    <source>
        <dbReference type="EMBL" id="KAK3692825.1"/>
    </source>
</evidence>
<comment type="caution">
    <text evidence="1">The sequence shown here is derived from an EMBL/GenBank/DDBJ whole genome shotgun (WGS) entry which is preliminary data.</text>
</comment>
<reference evidence="1" key="1">
    <citation type="journal article" date="2023" name="Mol. Phylogenet. Evol.">
        <title>Genome-scale phylogeny and comparative genomics of the fungal order Sordariales.</title>
        <authorList>
            <person name="Hensen N."/>
            <person name="Bonometti L."/>
            <person name="Westerberg I."/>
            <person name="Brannstrom I.O."/>
            <person name="Guillou S."/>
            <person name="Cros-Aarteil S."/>
            <person name="Calhoun S."/>
            <person name="Haridas S."/>
            <person name="Kuo A."/>
            <person name="Mondo S."/>
            <person name="Pangilinan J."/>
            <person name="Riley R."/>
            <person name="LaButti K."/>
            <person name="Andreopoulos B."/>
            <person name="Lipzen A."/>
            <person name="Chen C."/>
            <person name="Yan M."/>
            <person name="Daum C."/>
            <person name="Ng V."/>
            <person name="Clum A."/>
            <person name="Steindorff A."/>
            <person name="Ohm R.A."/>
            <person name="Martin F."/>
            <person name="Silar P."/>
            <person name="Natvig D.O."/>
            <person name="Lalanne C."/>
            <person name="Gautier V."/>
            <person name="Ament-Velasquez S.L."/>
            <person name="Kruys A."/>
            <person name="Hutchinson M.I."/>
            <person name="Powell A.J."/>
            <person name="Barry K."/>
            <person name="Miller A.N."/>
            <person name="Grigoriev I.V."/>
            <person name="Debuchy R."/>
            <person name="Gladieux P."/>
            <person name="Hiltunen Thoren M."/>
            <person name="Johannesson H."/>
        </authorList>
    </citation>
    <scope>NUCLEOTIDE SEQUENCE</scope>
    <source>
        <strain evidence="1">CBS 314.62</strain>
    </source>
</reference>
<organism evidence="1 2">
    <name type="scientific">Podospora appendiculata</name>
    <dbReference type="NCBI Taxonomy" id="314037"/>
    <lineage>
        <taxon>Eukaryota</taxon>
        <taxon>Fungi</taxon>
        <taxon>Dikarya</taxon>
        <taxon>Ascomycota</taxon>
        <taxon>Pezizomycotina</taxon>
        <taxon>Sordariomycetes</taxon>
        <taxon>Sordariomycetidae</taxon>
        <taxon>Sordariales</taxon>
        <taxon>Podosporaceae</taxon>
        <taxon>Podospora</taxon>
    </lineage>
</organism>
<protein>
    <submittedName>
        <fullName evidence="1">Uncharacterized protein</fullName>
    </submittedName>
</protein>
<sequence length="261" mass="29172">MVVPDPASTFNPSPTLPLASLMIPFALYEMPWAQSPSNSILRGRTIVFISCTSSRLSLLSLNNNILSRSCPESMQCRQVHSPVRDVKAIFELADRSRLLDNIIPASAAMTYCTKRKCSLSMSLELPPVSITTPRTKRLVRSKGYSVLAVWERERMSTGHQRRLRPVQGTWPDAAEDFPKQPLWGQLETWPTTLVDTIWGKLHLRACCWARVLPGLFIPARGGDLSLALTHHFPLPSTFGDVCPMSSISFSPLILSYLFSYP</sequence>
<accession>A0AAE0XG94</accession>
<keyword evidence="2" id="KW-1185">Reference proteome</keyword>
<gene>
    <name evidence="1" type="ORF">B0T22DRAFT_28033</name>
</gene>
<name>A0AAE0XG94_9PEZI</name>
<proteinExistence type="predicted"/>